<dbReference type="GO" id="GO:0140662">
    <property type="term" value="F:ATP-dependent protein folding chaperone"/>
    <property type="evidence" value="ECO:0007669"/>
    <property type="project" value="InterPro"/>
</dbReference>
<dbReference type="GO" id="GO:0005524">
    <property type="term" value="F:ATP binding"/>
    <property type="evidence" value="ECO:0007669"/>
    <property type="project" value="UniProtKB-KW"/>
</dbReference>
<evidence type="ECO:0000256" key="5">
    <source>
        <dbReference type="SAM" id="MobiDB-lite"/>
    </source>
</evidence>
<evidence type="ECO:0000313" key="6">
    <source>
        <dbReference type="EMBL" id="AKF06277.1"/>
    </source>
</evidence>
<evidence type="ECO:0000256" key="3">
    <source>
        <dbReference type="ARBA" id="ARBA00022840"/>
    </source>
</evidence>
<comment type="similarity">
    <text evidence="1">Belongs to the heat shock protein 70 family.</text>
</comment>
<evidence type="ECO:0000256" key="2">
    <source>
        <dbReference type="ARBA" id="ARBA00022741"/>
    </source>
</evidence>
<dbReference type="Gene3D" id="2.60.34.10">
    <property type="entry name" value="Substrate Binding Domain Of DNAk, Chain A, domain 1"/>
    <property type="match status" value="1"/>
</dbReference>
<sequence length="855" mass="90723">MLTESPVLGIDLGTTNSVVAITDGQHARVLADPDGNRLVPSCVSFTPEGQVLVGHAARERRLVDAENTVYSVKRLIGRPFTSPEVQRARERFAFAIEPSRTGGVQVKVRKGTYALPELSALVLRHLREVAEAALGVECRRAVITVPANFNELQRSATQAAGKVAGLEVLRIIHEPTAATLAYGYGRDKPETIAVYDFGGGTFDITVLDLDRDVFEVVSTAGDTFLGGDDIDLAIAELMADACTKEHGYDVRGDLQAFERVRAAAEWAKCQLSSVPEAELTLEQLFTKPGGLMRRAETIDFTFRITAEELEARMRPLIARTFDVVADALREAGRRPREIDNVVLVGGSTRIPLVRRMVEEHFGRAPRADIDPDLVVAQGAAIHAWTLAGKPAASIAPGAPPGGRAALRKGTLASGPRSGELPKQPAFAPPPVAVPKPRLVPPPSALALGARNVVVPSPASLAGPDSMPAPPPVDPFARTSLELGPSSVAVLAPPARVGTTSDSGLLELDDPLSRGKPATRENATPARRPIEVAVPAPIDAPFAEPTARPMVAANVDAPFDLPEAPRKKPRRDATVPFGIGVSSSIDAPFGDEPASAPTRDALAEGIAALDAPLGLPEPAPMVRDPLDAGMFEVELESVPPDAPPVPPPPPPARLAPPPPPPPRRPPPTPILEIEEPAPIVLEELALSPDDFAMPASEPPAQDPRLAPHVPELPIATAAPAPLLMDVTPLSLGLETAGGFCAPIVPRNAPVPAEKSRVFSTARDDQEAVELRICQGESTRFADNELLGTLVFDGIRKARRGAVRIDVSFLLDASGILDVRATDLDTGRAQHTRIHLQGGLDPAEIDAMRRRQERELA</sequence>
<dbReference type="SUPFAM" id="SSF100920">
    <property type="entry name" value="Heat shock protein 70kD (HSP70), peptide-binding domain"/>
    <property type="match status" value="1"/>
</dbReference>
<dbReference type="Gene3D" id="3.30.420.40">
    <property type="match status" value="2"/>
</dbReference>
<dbReference type="EMBL" id="CP011125">
    <property type="protein sequence ID" value="AKF06277.1"/>
    <property type="molecule type" value="Genomic_DNA"/>
</dbReference>
<dbReference type="InterPro" id="IPR013126">
    <property type="entry name" value="Hsp_70_fam"/>
</dbReference>
<dbReference type="PROSITE" id="PS01036">
    <property type="entry name" value="HSP70_3"/>
    <property type="match status" value="1"/>
</dbReference>
<gene>
    <name evidence="6" type="ORF">DB32_003426</name>
</gene>
<evidence type="ECO:0000256" key="4">
    <source>
        <dbReference type="ARBA" id="ARBA00023186"/>
    </source>
</evidence>
<dbReference type="Pfam" id="PF00012">
    <property type="entry name" value="HSP70"/>
    <property type="match status" value="2"/>
</dbReference>
<protein>
    <submittedName>
        <fullName evidence="6">Chaperone protein DnaK</fullName>
    </submittedName>
</protein>
<dbReference type="SUPFAM" id="SSF53067">
    <property type="entry name" value="Actin-like ATPase domain"/>
    <property type="match status" value="2"/>
</dbReference>
<keyword evidence="3" id="KW-0067">ATP-binding</keyword>
<feature type="region of interest" description="Disordered" evidence="5">
    <location>
        <begin position="395"/>
        <end position="434"/>
    </location>
</feature>
<dbReference type="AlphaFoldDB" id="A0A0F6W3E5"/>
<dbReference type="Gene3D" id="3.90.640.10">
    <property type="entry name" value="Actin, Chain A, domain 4"/>
    <property type="match status" value="1"/>
</dbReference>
<dbReference type="InterPro" id="IPR018181">
    <property type="entry name" value="Heat_shock_70_CS"/>
</dbReference>
<dbReference type="Proteomes" id="UP000034883">
    <property type="component" value="Chromosome"/>
</dbReference>
<organism evidence="6 7">
    <name type="scientific">Sandaracinus amylolyticus</name>
    <dbReference type="NCBI Taxonomy" id="927083"/>
    <lineage>
        <taxon>Bacteria</taxon>
        <taxon>Pseudomonadati</taxon>
        <taxon>Myxococcota</taxon>
        <taxon>Polyangia</taxon>
        <taxon>Polyangiales</taxon>
        <taxon>Sandaracinaceae</taxon>
        <taxon>Sandaracinus</taxon>
    </lineage>
</organism>
<dbReference type="InterPro" id="IPR043129">
    <property type="entry name" value="ATPase_NBD"/>
</dbReference>
<keyword evidence="2" id="KW-0547">Nucleotide-binding</keyword>
<evidence type="ECO:0000313" key="7">
    <source>
        <dbReference type="Proteomes" id="UP000034883"/>
    </source>
</evidence>
<dbReference type="STRING" id="927083.DB32_003426"/>
<dbReference type="FunFam" id="3.90.640.10:FF:000003">
    <property type="entry name" value="Molecular chaperone DnaK"/>
    <property type="match status" value="1"/>
</dbReference>
<reference evidence="6 7" key="1">
    <citation type="submission" date="2015-03" db="EMBL/GenBank/DDBJ databases">
        <title>Genome assembly of Sandaracinus amylolyticus DSM 53668.</title>
        <authorList>
            <person name="Sharma G."/>
            <person name="Subramanian S."/>
        </authorList>
    </citation>
    <scope>NUCLEOTIDE SEQUENCE [LARGE SCALE GENOMIC DNA]</scope>
    <source>
        <strain evidence="6 7">DSM 53668</strain>
    </source>
</reference>
<accession>A0A0F6W3E5</accession>
<feature type="compositionally biased region" description="Low complexity" evidence="5">
    <location>
        <begin position="395"/>
        <end position="404"/>
    </location>
</feature>
<keyword evidence="7" id="KW-1185">Reference proteome</keyword>
<feature type="region of interest" description="Disordered" evidence="5">
    <location>
        <begin position="494"/>
        <end position="524"/>
    </location>
</feature>
<dbReference type="PROSITE" id="PS00329">
    <property type="entry name" value="HSP70_2"/>
    <property type="match status" value="1"/>
</dbReference>
<dbReference type="PRINTS" id="PR00301">
    <property type="entry name" value="HEATSHOCK70"/>
</dbReference>
<name>A0A0F6W3E5_9BACT</name>
<dbReference type="KEGG" id="samy:DB32_003426"/>
<keyword evidence="4" id="KW-0143">Chaperone</keyword>
<dbReference type="InterPro" id="IPR029047">
    <property type="entry name" value="HSP70_peptide-bd_sf"/>
</dbReference>
<feature type="region of interest" description="Disordered" evidence="5">
    <location>
        <begin position="636"/>
        <end position="669"/>
    </location>
</feature>
<evidence type="ECO:0000256" key="1">
    <source>
        <dbReference type="ARBA" id="ARBA00007381"/>
    </source>
</evidence>
<dbReference type="PANTHER" id="PTHR19375">
    <property type="entry name" value="HEAT SHOCK PROTEIN 70KDA"/>
    <property type="match status" value="1"/>
</dbReference>
<feature type="compositionally biased region" description="Pro residues" evidence="5">
    <location>
        <begin position="639"/>
        <end position="668"/>
    </location>
</feature>
<dbReference type="PROSITE" id="PS00297">
    <property type="entry name" value="HSP70_1"/>
    <property type="match status" value="1"/>
</dbReference>
<proteinExistence type="inferred from homology"/>